<evidence type="ECO:0000313" key="3">
    <source>
        <dbReference type="Proteomes" id="UP000609879"/>
    </source>
</evidence>
<dbReference type="Proteomes" id="UP000609879">
    <property type="component" value="Unassembled WGS sequence"/>
</dbReference>
<keyword evidence="3" id="KW-1185">Reference proteome</keyword>
<protein>
    <submittedName>
        <fullName evidence="2">Hydroxyacylglutathione hydrolase</fullName>
    </submittedName>
</protein>
<dbReference type="PRINTS" id="PR00368">
    <property type="entry name" value="FADPNR"/>
</dbReference>
<evidence type="ECO:0000259" key="1">
    <source>
        <dbReference type="Pfam" id="PF13454"/>
    </source>
</evidence>
<evidence type="ECO:0000313" key="2">
    <source>
        <dbReference type="EMBL" id="GID71487.1"/>
    </source>
</evidence>
<keyword evidence="2" id="KW-0378">Hydrolase</keyword>
<feature type="domain" description="FAD-dependent urate hydroxylase HpyO/Asp monooxygenase CreE-like FAD/NAD(P)-binding" evidence="1">
    <location>
        <begin position="7"/>
        <end position="140"/>
    </location>
</feature>
<dbReference type="GO" id="GO:0016787">
    <property type="term" value="F:hydrolase activity"/>
    <property type="evidence" value="ECO:0007669"/>
    <property type="project" value="UniProtKB-KW"/>
</dbReference>
<dbReference type="RefSeq" id="WP_203759433.1">
    <property type="nucleotide sequence ID" value="NZ_BAAABO010000004.1"/>
</dbReference>
<dbReference type="InterPro" id="IPR052189">
    <property type="entry name" value="L-asp_N-monooxygenase_NS-form"/>
</dbReference>
<accession>A0ABQ3XUS3</accession>
<dbReference type="SUPFAM" id="SSF51905">
    <property type="entry name" value="FAD/NAD(P)-binding domain"/>
    <property type="match status" value="1"/>
</dbReference>
<name>A0ABQ3XUS3_9ACTN</name>
<dbReference type="PANTHER" id="PTHR40254:SF1">
    <property type="entry name" value="BLR0577 PROTEIN"/>
    <property type="match status" value="1"/>
</dbReference>
<sequence>MSKRTVAVVGGGCAGVLATRELLRGGDDRVVLIEPGEPGGGLAYGSARPWHLLNSRAGAMSADPDDLGHFTRWAGSTPDEFRPRAEYGRYLESVFASTASSYGDRLTVRRSRARGLASGGVTLDDGSTVRADEIVVATGNPAPAQPAARPEHPDYIADPWAPGVLDAIPSDVPVMLVGAGLTAIDVALTLTADRDRDAPITAVSRRGQLPLTHTEVAAPPVGPALDDCTTLRDLVRAVRAEAARAGDWRAVVDGLRPRLDQLWTALTPGEQDAFLRHLARPWECHRHRMAPSVGARVAELRAEGRLEVRAGGIRSMTAPPAGGLLVELEAGVQWFGAVINCAGPGRLPAAAGSFVGSLLDSGQARVGPHGLGLDIDQTGHLIGADGRARDNLWLIGPLRRGAQWETTAVPEIRAQARVLAGSLTAAVPV</sequence>
<dbReference type="InterPro" id="IPR038732">
    <property type="entry name" value="HpyO/CreE_NAD-binding"/>
</dbReference>
<gene>
    <name evidence="2" type="ORF">Ade02nite_01280</name>
</gene>
<dbReference type="InterPro" id="IPR036188">
    <property type="entry name" value="FAD/NAD-bd_sf"/>
</dbReference>
<dbReference type="EMBL" id="BOMI01000002">
    <property type="protein sequence ID" value="GID71487.1"/>
    <property type="molecule type" value="Genomic_DNA"/>
</dbReference>
<dbReference type="PANTHER" id="PTHR40254">
    <property type="entry name" value="BLR0577 PROTEIN"/>
    <property type="match status" value="1"/>
</dbReference>
<dbReference type="Pfam" id="PF13454">
    <property type="entry name" value="NAD_binding_9"/>
    <property type="match status" value="1"/>
</dbReference>
<reference evidence="2 3" key="1">
    <citation type="submission" date="2021-01" db="EMBL/GenBank/DDBJ databases">
        <title>Whole genome shotgun sequence of Actinoplanes deccanensis NBRC 13994.</title>
        <authorList>
            <person name="Komaki H."/>
            <person name="Tamura T."/>
        </authorList>
    </citation>
    <scope>NUCLEOTIDE SEQUENCE [LARGE SCALE GENOMIC DNA]</scope>
    <source>
        <strain evidence="2 3">NBRC 13994</strain>
    </source>
</reference>
<dbReference type="Gene3D" id="3.50.50.60">
    <property type="entry name" value="FAD/NAD(P)-binding domain"/>
    <property type="match status" value="2"/>
</dbReference>
<comment type="caution">
    <text evidence="2">The sequence shown here is derived from an EMBL/GenBank/DDBJ whole genome shotgun (WGS) entry which is preliminary data.</text>
</comment>
<organism evidence="2 3">
    <name type="scientific">Paractinoplanes deccanensis</name>
    <dbReference type="NCBI Taxonomy" id="113561"/>
    <lineage>
        <taxon>Bacteria</taxon>
        <taxon>Bacillati</taxon>
        <taxon>Actinomycetota</taxon>
        <taxon>Actinomycetes</taxon>
        <taxon>Micromonosporales</taxon>
        <taxon>Micromonosporaceae</taxon>
        <taxon>Paractinoplanes</taxon>
    </lineage>
</organism>
<proteinExistence type="predicted"/>